<dbReference type="OrthoDB" id="276662at2"/>
<comment type="caution">
    <text evidence="1">The sequence shown here is derived from an EMBL/GenBank/DDBJ whole genome shotgun (WGS) entry which is preliminary data.</text>
</comment>
<gene>
    <name evidence="1" type="ORF">CA13_32800</name>
</gene>
<dbReference type="EMBL" id="SJPJ01000001">
    <property type="protein sequence ID" value="TWT81827.1"/>
    <property type="molecule type" value="Genomic_DNA"/>
</dbReference>
<evidence type="ECO:0000313" key="2">
    <source>
        <dbReference type="Proteomes" id="UP000315010"/>
    </source>
</evidence>
<dbReference type="RefSeq" id="WP_146397966.1">
    <property type="nucleotide sequence ID" value="NZ_SJPJ01000001.1"/>
</dbReference>
<evidence type="ECO:0000313" key="1">
    <source>
        <dbReference type="EMBL" id="TWT81827.1"/>
    </source>
</evidence>
<organism evidence="1 2">
    <name type="scientific">Novipirellula herctigrandis</name>
    <dbReference type="NCBI Taxonomy" id="2527986"/>
    <lineage>
        <taxon>Bacteria</taxon>
        <taxon>Pseudomonadati</taxon>
        <taxon>Planctomycetota</taxon>
        <taxon>Planctomycetia</taxon>
        <taxon>Pirellulales</taxon>
        <taxon>Pirellulaceae</taxon>
        <taxon>Novipirellula</taxon>
    </lineage>
</organism>
<protein>
    <submittedName>
        <fullName evidence="1">Uncharacterized protein</fullName>
    </submittedName>
</protein>
<reference evidence="1 2" key="1">
    <citation type="submission" date="2019-02" db="EMBL/GenBank/DDBJ databases">
        <title>Deep-cultivation of Planctomycetes and their phenomic and genomic characterization uncovers novel biology.</title>
        <authorList>
            <person name="Wiegand S."/>
            <person name="Jogler M."/>
            <person name="Boedeker C."/>
            <person name="Pinto D."/>
            <person name="Vollmers J."/>
            <person name="Rivas-Marin E."/>
            <person name="Kohn T."/>
            <person name="Peeters S.H."/>
            <person name="Heuer A."/>
            <person name="Rast P."/>
            <person name="Oberbeckmann S."/>
            <person name="Bunk B."/>
            <person name="Jeske O."/>
            <person name="Meyerdierks A."/>
            <person name="Storesund J.E."/>
            <person name="Kallscheuer N."/>
            <person name="Luecker S."/>
            <person name="Lage O.M."/>
            <person name="Pohl T."/>
            <person name="Merkel B.J."/>
            <person name="Hornburger P."/>
            <person name="Mueller R.-W."/>
            <person name="Bruemmer F."/>
            <person name="Labrenz M."/>
            <person name="Spormann A.M."/>
            <person name="Op Den Camp H."/>
            <person name="Overmann J."/>
            <person name="Amann R."/>
            <person name="Jetten M.S.M."/>
            <person name="Mascher T."/>
            <person name="Medema M.H."/>
            <person name="Devos D.P."/>
            <person name="Kaster A.-K."/>
            <person name="Ovreas L."/>
            <person name="Rohde M."/>
            <person name="Galperin M.Y."/>
            <person name="Jogler C."/>
        </authorList>
    </citation>
    <scope>NUCLEOTIDE SEQUENCE [LARGE SCALE GENOMIC DNA]</scope>
    <source>
        <strain evidence="1 2">CA13</strain>
    </source>
</reference>
<proteinExistence type="predicted"/>
<name>A0A5C5Z4A3_9BACT</name>
<dbReference type="Proteomes" id="UP000315010">
    <property type="component" value="Unassembled WGS sequence"/>
</dbReference>
<dbReference type="AlphaFoldDB" id="A0A5C5Z4A3"/>
<keyword evidence="2" id="KW-1185">Reference proteome</keyword>
<accession>A0A5C5Z4A3</accession>
<sequence>MAKYYVQSGNLRTIVQAESSRKAAIWAVHQAMQQVLPIDETRFSETPSHEDGPPRTVIMLTKRMTVSERGYDRSDANDLSTLEVMNEWNRMIATLDRLEQMMHHAA</sequence>